<dbReference type="AlphaFoldDB" id="A0A4P6YTI5"/>
<evidence type="ECO:0000313" key="3">
    <source>
        <dbReference type="EMBL" id="QBO36001.1"/>
    </source>
</evidence>
<evidence type="ECO:0000256" key="2">
    <source>
        <dbReference type="SAM" id="SignalP"/>
    </source>
</evidence>
<reference evidence="4" key="1">
    <citation type="submission" date="2019-03" db="EMBL/GenBank/DDBJ databases">
        <title>Weissella sp. 26KH-42 Genome sequencing.</title>
        <authorList>
            <person name="Heo J."/>
            <person name="Kim S.-J."/>
            <person name="Kim J.-S."/>
            <person name="Hong S.-B."/>
            <person name="Kwon S.-W."/>
        </authorList>
    </citation>
    <scope>NUCLEOTIDE SEQUENCE [LARGE SCALE GENOMIC DNA]</scope>
    <source>
        <strain evidence="4">26KH-42</strain>
    </source>
</reference>
<dbReference type="KEGG" id="wei:EQG49_05765"/>
<gene>
    <name evidence="3" type="ORF">EQG49_05765</name>
</gene>
<evidence type="ECO:0000256" key="1">
    <source>
        <dbReference type="SAM" id="MobiDB-lite"/>
    </source>
</evidence>
<evidence type="ECO:0000313" key="4">
    <source>
        <dbReference type="Proteomes" id="UP000292886"/>
    </source>
</evidence>
<sequence length="303" mass="33470">MKNKKINKIGSALVLALIFVLAGCTNKADNQDVRTQESRTEAHRQKSLARDASIQGEVSEYGELVSKAQDLTNAKRYDESNGMLNQMAIAKLNTAAFAAVKESANQIRQQNTDGVVTQAKEQAAAQKKAKPKQVIKKLSTVQKDAFVDWAVEQAKASGMAVSKRYFDYAKNGKGDWYAKTVNGRIQVKNNNLPGKAKFPLHALFGLVFYYAKDGTVGYDSKTDAYTMANDYRNTRQRKKVYKYILADDGQVYVWSNKAGGYAGDGFAELNKRGRVGGNIPAGTWSVAPKPETQAEYRKIIAMK</sequence>
<feature type="compositionally biased region" description="Basic and acidic residues" evidence="1">
    <location>
        <begin position="30"/>
        <end position="44"/>
    </location>
</feature>
<feature type="chain" id="PRO_5039487059" description="Lipoprotein" evidence="2">
    <location>
        <begin position="28"/>
        <end position="303"/>
    </location>
</feature>
<dbReference type="RefSeq" id="WP_133363080.1">
    <property type="nucleotide sequence ID" value="NZ_CP037940.1"/>
</dbReference>
<keyword evidence="2" id="KW-0732">Signal</keyword>
<proteinExistence type="predicted"/>
<dbReference type="PROSITE" id="PS51257">
    <property type="entry name" value="PROKAR_LIPOPROTEIN"/>
    <property type="match status" value="1"/>
</dbReference>
<name>A0A4P6YTI5_9LACO</name>
<accession>A0A4P6YTI5</accession>
<feature type="signal peptide" evidence="2">
    <location>
        <begin position="1"/>
        <end position="27"/>
    </location>
</feature>
<evidence type="ECO:0008006" key="5">
    <source>
        <dbReference type="Google" id="ProtNLM"/>
    </source>
</evidence>
<dbReference type="Proteomes" id="UP000292886">
    <property type="component" value="Chromosome"/>
</dbReference>
<dbReference type="OrthoDB" id="2418342at2"/>
<organism evidence="3 4">
    <name type="scientific">Periweissella cryptocerci</name>
    <dbReference type="NCBI Taxonomy" id="2506420"/>
    <lineage>
        <taxon>Bacteria</taxon>
        <taxon>Bacillati</taxon>
        <taxon>Bacillota</taxon>
        <taxon>Bacilli</taxon>
        <taxon>Lactobacillales</taxon>
        <taxon>Lactobacillaceae</taxon>
        <taxon>Periweissella</taxon>
    </lineage>
</organism>
<keyword evidence="4" id="KW-1185">Reference proteome</keyword>
<dbReference type="EMBL" id="CP037940">
    <property type="protein sequence ID" value="QBO36001.1"/>
    <property type="molecule type" value="Genomic_DNA"/>
</dbReference>
<protein>
    <recommendedName>
        <fullName evidence="5">Lipoprotein</fullName>
    </recommendedName>
</protein>
<feature type="region of interest" description="Disordered" evidence="1">
    <location>
        <begin position="30"/>
        <end position="50"/>
    </location>
</feature>